<sequence length="360" mass="40766">MTALSLHIPNVFEHHQVGDAPSQRLLVVFSAANASSFTFFRSTEELRPDRLHIRDPDGNAWYQNGLAEGETLHDIETRIAEVAQNYREVWMVGSSMGGYAALHFGTRLQAQRVLAIAPQILVDSRFSRGPRSGVKVHTPDIAEQVRAATRTQCTIVFGSFDLIDTYNIAHLYEGDHMPLHIRVLQYEGQDHMLPVRLEDECTLKRYFQQILVKTTVPQLSIPYREGRPLDDTRLAVLRRYIGYMLKKDFVSAYADLKDDCMAFPDWHALHYYWLLSGFRAGVPPRNLKASACALSDLNPGAIDFAFLAAQCCEGSGDVEGTYGYLDRVFGIRRSHPPGRKMLERLPPRPERIEEAADECE</sequence>
<dbReference type="InterPro" id="IPR029058">
    <property type="entry name" value="AB_hydrolase_fold"/>
</dbReference>
<evidence type="ECO:0000256" key="1">
    <source>
        <dbReference type="SAM" id="MobiDB-lite"/>
    </source>
</evidence>
<organism evidence="2 3">
    <name type="scientific">Tritonibacter multivorans</name>
    <dbReference type="NCBI Taxonomy" id="928856"/>
    <lineage>
        <taxon>Bacteria</taxon>
        <taxon>Pseudomonadati</taxon>
        <taxon>Pseudomonadota</taxon>
        <taxon>Alphaproteobacteria</taxon>
        <taxon>Rhodobacterales</taxon>
        <taxon>Paracoccaceae</taxon>
        <taxon>Tritonibacter</taxon>
    </lineage>
</organism>
<feature type="region of interest" description="Disordered" evidence="1">
    <location>
        <begin position="340"/>
        <end position="360"/>
    </location>
</feature>
<evidence type="ECO:0000313" key="2">
    <source>
        <dbReference type="EMBL" id="CUH80818.1"/>
    </source>
</evidence>
<accession>A0A0P1GG55</accession>
<keyword evidence="3" id="KW-1185">Reference proteome</keyword>
<reference evidence="2 3" key="1">
    <citation type="submission" date="2015-09" db="EMBL/GenBank/DDBJ databases">
        <authorList>
            <consortium name="Swine Surveillance"/>
        </authorList>
    </citation>
    <scope>NUCLEOTIDE SEQUENCE [LARGE SCALE GENOMIC DNA]</scope>
    <source>
        <strain evidence="2 3">CECT 7557</strain>
    </source>
</reference>
<dbReference type="SUPFAM" id="SSF53474">
    <property type="entry name" value="alpha/beta-Hydrolases"/>
    <property type="match status" value="2"/>
</dbReference>
<dbReference type="EMBL" id="CYSD01000040">
    <property type="protein sequence ID" value="CUH80818.1"/>
    <property type="molecule type" value="Genomic_DNA"/>
</dbReference>
<feature type="compositionally biased region" description="Basic and acidic residues" evidence="1">
    <location>
        <begin position="340"/>
        <end position="354"/>
    </location>
</feature>
<dbReference type="Gene3D" id="3.40.50.1820">
    <property type="entry name" value="alpha/beta hydrolase"/>
    <property type="match status" value="1"/>
</dbReference>
<dbReference type="AlphaFoldDB" id="A0A0P1GG55"/>
<dbReference type="Proteomes" id="UP000052022">
    <property type="component" value="Unassembled WGS sequence"/>
</dbReference>
<evidence type="ECO:0008006" key="4">
    <source>
        <dbReference type="Google" id="ProtNLM"/>
    </source>
</evidence>
<dbReference type="RefSeq" id="WP_058291105.1">
    <property type="nucleotide sequence ID" value="NZ_CYSD01000040.1"/>
</dbReference>
<gene>
    <name evidence="2" type="ORF">TRM7557_03089</name>
</gene>
<name>A0A0P1GG55_9RHOB</name>
<dbReference type="OrthoDB" id="7867880at2"/>
<protein>
    <recommendedName>
        <fullName evidence="4">Alpha/beta hydrolase family protein</fullName>
    </recommendedName>
</protein>
<proteinExistence type="predicted"/>
<evidence type="ECO:0000313" key="3">
    <source>
        <dbReference type="Proteomes" id="UP000052022"/>
    </source>
</evidence>
<dbReference type="STRING" id="928856.SAMN04488049_11638"/>